<evidence type="ECO:0000313" key="4">
    <source>
        <dbReference type="EMBL" id="RYU64205.1"/>
    </source>
</evidence>
<proteinExistence type="predicted"/>
<dbReference type="Proteomes" id="UP000294166">
    <property type="component" value="Unassembled WGS sequence"/>
</dbReference>
<feature type="transmembrane region" description="Helical" evidence="2">
    <location>
        <begin position="811"/>
        <end position="835"/>
    </location>
</feature>
<feature type="transmembrane region" description="Helical" evidence="2">
    <location>
        <begin position="887"/>
        <end position="914"/>
    </location>
</feature>
<comment type="caution">
    <text evidence="3">The sequence shown here is derived from an EMBL/GenBank/DDBJ whole genome shotgun (WGS) entry which is preliminary data.</text>
</comment>
<feature type="transmembrane region" description="Helical" evidence="2">
    <location>
        <begin position="926"/>
        <end position="948"/>
    </location>
</feature>
<gene>
    <name evidence="4" type="ORF">ERW53_10855</name>
    <name evidence="3" type="ORF">ERW57_10470</name>
</gene>
<dbReference type="AlphaFoldDB" id="A0A4Q5KVN4"/>
<feature type="region of interest" description="Disordered" evidence="1">
    <location>
        <begin position="1004"/>
        <end position="1028"/>
    </location>
</feature>
<dbReference type="EMBL" id="SEZK01000016">
    <property type="protein sequence ID" value="RYU51070.1"/>
    <property type="molecule type" value="Genomic_DNA"/>
</dbReference>
<feature type="compositionally biased region" description="Basic and acidic residues" evidence="1">
    <location>
        <begin position="1004"/>
        <end position="1013"/>
    </location>
</feature>
<feature type="transmembrane region" description="Helical" evidence="2">
    <location>
        <begin position="113"/>
        <end position="133"/>
    </location>
</feature>
<dbReference type="EMBL" id="SEZN01000017">
    <property type="protein sequence ID" value="RYU64205.1"/>
    <property type="molecule type" value="Genomic_DNA"/>
</dbReference>
<name>A0A4Q5KVN4_9GAMM</name>
<keyword evidence="6" id="KW-1185">Reference proteome</keyword>
<keyword evidence="2" id="KW-0812">Transmembrane</keyword>
<evidence type="ECO:0000256" key="2">
    <source>
        <dbReference type="SAM" id="Phobius"/>
    </source>
</evidence>
<reference evidence="5 6" key="1">
    <citation type="submission" date="2019-02" db="EMBL/GenBank/DDBJ databases">
        <title>Genome sequences of Aliivibrio finisterrensis strains from farmed Atlantic salmon.</title>
        <authorList>
            <person name="Bowman J.P."/>
        </authorList>
    </citation>
    <scope>NUCLEOTIDE SEQUENCE [LARGE SCALE GENOMIC DNA]</scope>
    <source>
        <strain evidence="4 6">A21</strain>
        <strain evidence="3 5">A46</strain>
    </source>
</reference>
<dbReference type="RefSeq" id="WP_130048237.1">
    <property type="nucleotide sequence ID" value="NZ_SEZK01000016.1"/>
</dbReference>
<dbReference type="Proteomes" id="UP000294063">
    <property type="component" value="Unassembled WGS sequence"/>
</dbReference>
<sequence length="1028" mass="114614">MEKQLLKIKQMLLIIFVMTLSINVYASDETNCLSPQAFAKQIGDVDGGKFLKPCAEQLIGYDHRFISWSKTTLTQSDVESQREFLTGKGLKVDQVKPHLTEQLFLWGYTTAELAVFVVLLLSVLAFSSMTVFTQNNKNKTAFTSAMVSICFALVLLTAASSSSIRVRAVYYPTALVNYFLISQHNVEYLNSLNDNFLSTLTSETATSTNKKLSKAFHQQMLERKVYESWVYQNEFGSRNRYDNNSWTEVGKIKPTAQQALDISAECLSTHQAVMDYNTEINLTGIFELDVSTKLPEAITIRSGGATANYECETKYFGRKLDSLSIRADFANILTRFFEQKFQSDMSENTSATTDFKSMFNASLGDAQKIFEKVSENGSNANLQAEGLLMQSYAAVKSSNESRTNIKQTAQYEKVVKQFEGLLGDEILFKNADFSVAEAITSMRNSGEAFKFAFLGGYCHGEDEITGECLSGFQPIEEWIGDTATLFLNQQEALKTSDHEFALMLEHASKFNDFDLSKPNHHYSLTMTNGFHLDAFELKNIAGKHSVLTAKADGSKAEELRLDVIDRELAFETLLNAIDDAVYRKAAQNHSEFVEELVGEILNDIRPTIHSVFSFDQKMIDVNKEMSQILNAYQDIYSIEQRTWDVSKPQTYFPYDLRIFEVDEDKIELFNTSNSLRFYDASYLLDEIPVAERTQTQSDESTLDDLISAIGISEKLKESLMFGQCPLRTTDNRCDMNLIQQVNQNKDPATTWTVIFGSLGLGLEAFQTVKSGASSVLSVGKGSGILGDAIALLSGALNAGLDTMIDTLQGPIGFAFAVMLIITIALYAISYIGLLLGIKYLIYPIKEVFVRGYILLCTFVVEVISNIGKLWAGENASFDKTTTALKDLFFVFAFFPIEIVYITTILTSSSIGGAIHELVFATASDDLMSQAFHGFLFVCILIGVVIYAVSSIDHIRNTGRTALNLRSTPDDNDLNFATAYLGAQSFSNVKNGLGSFSKSISRRFNKEEVKDQKPKTSTKPKNTEKTIEK</sequence>
<feature type="transmembrane region" description="Helical" evidence="2">
    <location>
        <begin position="847"/>
        <end position="867"/>
    </location>
</feature>
<feature type="transmembrane region" description="Helical" evidence="2">
    <location>
        <begin position="140"/>
        <end position="159"/>
    </location>
</feature>
<organism evidence="3 5">
    <name type="scientific">Aliivibrio finisterrensis</name>
    <dbReference type="NCBI Taxonomy" id="511998"/>
    <lineage>
        <taxon>Bacteria</taxon>
        <taxon>Pseudomonadati</taxon>
        <taxon>Pseudomonadota</taxon>
        <taxon>Gammaproteobacteria</taxon>
        <taxon>Vibrionales</taxon>
        <taxon>Vibrionaceae</taxon>
        <taxon>Aliivibrio</taxon>
    </lineage>
</organism>
<evidence type="ECO:0000313" key="3">
    <source>
        <dbReference type="EMBL" id="RYU51070.1"/>
    </source>
</evidence>
<keyword evidence="2" id="KW-1133">Transmembrane helix</keyword>
<keyword evidence="2" id="KW-0472">Membrane</keyword>
<protein>
    <submittedName>
        <fullName evidence="3">Uncharacterized protein</fullName>
    </submittedName>
</protein>
<evidence type="ECO:0000313" key="6">
    <source>
        <dbReference type="Proteomes" id="UP000294166"/>
    </source>
</evidence>
<accession>A0A4Q5KVN4</accession>
<evidence type="ECO:0000313" key="5">
    <source>
        <dbReference type="Proteomes" id="UP000294063"/>
    </source>
</evidence>
<evidence type="ECO:0000256" key="1">
    <source>
        <dbReference type="SAM" id="MobiDB-lite"/>
    </source>
</evidence>